<evidence type="ECO:0000313" key="1">
    <source>
        <dbReference type="EMBL" id="KAG0413393.1"/>
    </source>
</evidence>
<dbReference type="Proteomes" id="UP000805193">
    <property type="component" value="Unassembled WGS sequence"/>
</dbReference>
<sequence length="328" mass="36216">MTARACPKKSNVSIASALRRDSRAAAERQGDTSTNAERTLERRRVARRKQTLMATLELRGRGLSCFPKSTTSAEAEHPGYAGKRPEGFPDFDKGQLGQPMAGEQPPQGEYAEIFAKLIAQSAKEMGSDSGSIPDGDAKKVFLSFSFNLKKTDDVLKTEADDEATRRLEELVLQGEQLLEQIQSSLYDVLRATQLPESSLLDGPQADNFCNSIGILQQFAQPSNFPEFEKSLTKPGQSTQEDYPQLFASLVARTAKDIDVLIDSLPSEEASPELQAANLRRLELENQDAARRLEDVVQQGEALLEQIQQALHDIAESQLNMQHLEDVPN</sequence>
<name>A0AC60P1T2_IXOPE</name>
<organism evidence="1 2">
    <name type="scientific">Ixodes persulcatus</name>
    <name type="common">Taiga tick</name>
    <dbReference type="NCBI Taxonomy" id="34615"/>
    <lineage>
        <taxon>Eukaryota</taxon>
        <taxon>Metazoa</taxon>
        <taxon>Ecdysozoa</taxon>
        <taxon>Arthropoda</taxon>
        <taxon>Chelicerata</taxon>
        <taxon>Arachnida</taxon>
        <taxon>Acari</taxon>
        <taxon>Parasitiformes</taxon>
        <taxon>Ixodida</taxon>
        <taxon>Ixodoidea</taxon>
        <taxon>Ixodidae</taxon>
        <taxon>Ixodinae</taxon>
        <taxon>Ixodes</taxon>
    </lineage>
</organism>
<keyword evidence="2" id="KW-1185">Reference proteome</keyword>
<gene>
    <name evidence="1" type="ORF">HPB47_009455</name>
</gene>
<accession>A0AC60P1T2</accession>
<proteinExistence type="predicted"/>
<evidence type="ECO:0000313" key="2">
    <source>
        <dbReference type="Proteomes" id="UP000805193"/>
    </source>
</evidence>
<comment type="caution">
    <text evidence="1">The sequence shown here is derived from an EMBL/GenBank/DDBJ whole genome shotgun (WGS) entry which is preliminary data.</text>
</comment>
<protein>
    <submittedName>
        <fullName evidence="1">Uncharacterized protein</fullName>
    </submittedName>
</protein>
<dbReference type="EMBL" id="JABSTQ010011265">
    <property type="protein sequence ID" value="KAG0413393.1"/>
    <property type="molecule type" value="Genomic_DNA"/>
</dbReference>
<reference evidence="1 2" key="1">
    <citation type="journal article" date="2020" name="Cell">
        <title>Large-Scale Comparative Analyses of Tick Genomes Elucidate Their Genetic Diversity and Vector Capacities.</title>
        <authorList>
            <consortium name="Tick Genome and Microbiome Consortium (TIGMIC)"/>
            <person name="Jia N."/>
            <person name="Wang J."/>
            <person name="Shi W."/>
            <person name="Du L."/>
            <person name="Sun Y."/>
            <person name="Zhan W."/>
            <person name="Jiang J.F."/>
            <person name="Wang Q."/>
            <person name="Zhang B."/>
            <person name="Ji P."/>
            <person name="Bell-Sakyi L."/>
            <person name="Cui X.M."/>
            <person name="Yuan T.T."/>
            <person name="Jiang B.G."/>
            <person name="Yang W.F."/>
            <person name="Lam T.T."/>
            <person name="Chang Q.C."/>
            <person name="Ding S.J."/>
            <person name="Wang X.J."/>
            <person name="Zhu J.G."/>
            <person name="Ruan X.D."/>
            <person name="Zhao L."/>
            <person name="Wei J.T."/>
            <person name="Ye R.Z."/>
            <person name="Que T.C."/>
            <person name="Du C.H."/>
            <person name="Zhou Y.H."/>
            <person name="Cheng J.X."/>
            <person name="Dai P.F."/>
            <person name="Guo W.B."/>
            <person name="Han X.H."/>
            <person name="Huang E.J."/>
            <person name="Li L.F."/>
            <person name="Wei W."/>
            <person name="Gao Y.C."/>
            <person name="Liu J.Z."/>
            <person name="Shao H.Z."/>
            <person name="Wang X."/>
            <person name="Wang C.C."/>
            <person name="Yang T.C."/>
            <person name="Huo Q.B."/>
            <person name="Li W."/>
            <person name="Chen H.Y."/>
            <person name="Chen S.E."/>
            <person name="Zhou L.G."/>
            <person name="Ni X.B."/>
            <person name="Tian J.H."/>
            <person name="Sheng Y."/>
            <person name="Liu T."/>
            <person name="Pan Y.S."/>
            <person name="Xia L.Y."/>
            <person name="Li J."/>
            <person name="Zhao F."/>
            <person name="Cao W.C."/>
        </authorList>
    </citation>
    <scope>NUCLEOTIDE SEQUENCE [LARGE SCALE GENOMIC DNA]</scope>
    <source>
        <strain evidence="1">Iper-2018</strain>
    </source>
</reference>